<dbReference type="InterPro" id="IPR055508">
    <property type="entry name" value="DUF7081"/>
</dbReference>
<name>A0A5N6PIU4_9ASTR</name>
<accession>A0A5N6PIU4</accession>
<keyword evidence="3" id="KW-1185">Reference proteome</keyword>
<evidence type="ECO:0000259" key="1">
    <source>
        <dbReference type="Pfam" id="PF23299"/>
    </source>
</evidence>
<evidence type="ECO:0000313" key="2">
    <source>
        <dbReference type="EMBL" id="KAD6454422.1"/>
    </source>
</evidence>
<sequence>MCGRLALDMKNGLTLVSYAVKKAQNFIVIFGSMEIDPPHESDGSTNGSKESELNFVSDNHSGVGLPYAPEDFPKPGDQWGWKVGKRVTCSGHFVDRYLYLPNRLYNEYKSAYPTSMSNSRGFASKAAVKRFLLEAYPEMDIKAFFASFTWKIPAGRVKGNPDYSLDMNKVSIK</sequence>
<protein>
    <recommendedName>
        <fullName evidence="1">DUF7081 domain-containing protein</fullName>
    </recommendedName>
</protein>
<organism evidence="2 3">
    <name type="scientific">Mikania micrantha</name>
    <name type="common">bitter vine</name>
    <dbReference type="NCBI Taxonomy" id="192012"/>
    <lineage>
        <taxon>Eukaryota</taxon>
        <taxon>Viridiplantae</taxon>
        <taxon>Streptophyta</taxon>
        <taxon>Embryophyta</taxon>
        <taxon>Tracheophyta</taxon>
        <taxon>Spermatophyta</taxon>
        <taxon>Magnoliopsida</taxon>
        <taxon>eudicotyledons</taxon>
        <taxon>Gunneridae</taxon>
        <taxon>Pentapetalae</taxon>
        <taxon>asterids</taxon>
        <taxon>campanulids</taxon>
        <taxon>Asterales</taxon>
        <taxon>Asteraceae</taxon>
        <taxon>Asteroideae</taxon>
        <taxon>Heliantheae alliance</taxon>
        <taxon>Eupatorieae</taxon>
        <taxon>Mikania</taxon>
    </lineage>
</organism>
<dbReference type="PANTHER" id="PTHR33345:SF6">
    <property type="entry name" value="OS03G0747200 PROTEIN"/>
    <property type="match status" value="1"/>
</dbReference>
<dbReference type="AlphaFoldDB" id="A0A5N6PIU4"/>
<reference evidence="2 3" key="1">
    <citation type="submission" date="2019-05" db="EMBL/GenBank/DDBJ databases">
        <title>Mikania micrantha, genome provides insights into the molecular mechanism of rapid growth.</title>
        <authorList>
            <person name="Liu B."/>
        </authorList>
    </citation>
    <scope>NUCLEOTIDE SEQUENCE [LARGE SCALE GENOMIC DNA]</scope>
    <source>
        <strain evidence="2">NLD-2019</strain>
        <tissue evidence="2">Leaf</tissue>
    </source>
</reference>
<comment type="caution">
    <text evidence="2">The sequence shown here is derived from an EMBL/GenBank/DDBJ whole genome shotgun (WGS) entry which is preliminary data.</text>
</comment>
<dbReference type="OrthoDB" id="1670580at2759"/>
<gene>
    <name evidence="2" type="ORF">E3N88_09128</name>
</gene>
<dbReference type="Pfam" id="PF23299">
    <property type="entry name" value="DUF7081"/>
    <property type="match status" value="1"/>
</dbReference>
<dbReference type="PANTHER" id="PTHR33345">
    <property type="entry name" value="ADAPTER PROTEIN, PUTATIVE-RELATED"/>
    <property type="match status" value="1"/>
</dbReference>
<dbReference type="EMBL" id="SZYD01000004">
    <property type="protein sequence ID" value="KAD6454422.1"/>
    <property type="molecule type" value="Genomic_DNA"/>
</dbReference>
<proteinExistence type="predicted"/>
<dbReference type="Proteomes" id="UP000326396">
    <property type="component" value="Linkage Group LG12"/>
</dbReference>
<evidence type="ECO:0000313" key="3">
    <source>
        <dbReference type="Proteomes" id="UP000326396"/>
    </source>
</evidence>
<feature type="domain" description="DUF7081" evidence="1">
    <location>
        <begin position="56"/>
        <end position="154"/>
    </location>
</feature>